<dbReference type="SMART" id="SM00184">
    <property type="entry name" value="RING"/>
    <property type="match status" value="1"/>
</dbReference>
<dbReference type="PANTHER" id="PTHR11224">
    <property type="entry name" value="MAKORIN-RELATED"/>
    <property type="match status" value="1"/>
</dbReference>
<dbReference type="GO" id="GO:0000209">
    <property type="term" value="P:protein polyubiquitination"/>
    <property type="evidence" value="ECO:0007669"/>
    <property type="project" value="InterPro"/>
</dbReference>
<evidence type="ECO:0000256" key="11">
    <source>
        <dbReference type="ARBA" id="ARBA00042581"/>
    </source>
</evidence>
<feature type="zinc finger region" description="C3H1-type" evidence="12">
    <location>
        <begin position="922"/>
        <end position="949"/>
    </location>
</feature>
<feature type="domain" description="C3H1-type" evidence="15">
    <location>
        <begin position="1201"/>
        <end position="1230"/>
    </location>
</feature>
<feature type="compositionally biased region" description="Low complexity" evidence="13">
    <location>
        <begin position="961"/>
        <end position="975"/>
    </location>
</feature>
<dbReference type="InParanoid" id="L9L1K2"/>
<feature type="domain" description="RING-type" evidence="14">
    <location>
        <begin position="1118"/>
        <end position="1172"/>
    </location>
</feature>
<evidence type="ECO:0000256" key="9">
    <source>
        <dbReference type="ARBA" id="ARBA00022786"/>
    </source>
</evidence>
<dbReference type="InterPro" id="IPR017907">
    <property type="entry name" value="Znf_RING_CS"/>
</dbReference>
<dbReference type="CDD" id="cd16730">
    <property type="entry name" value="RING-HC_MKRN1_3"/>
    <property type="match status" value="1"/>
</dbReference>
<proteinExistence type="predicted"/>
<dbReference type="GO" id="GO:0061630">
    <property type="term" value="F:ubiquitin protein ligase activity"/>
    <property type="evidence" value="ECO:0007669"/>
    <property type="project" value="UniProtKB-EC"/>
</dbReference>
<dbReference type="InterPro" id="IPR043153">
    <property type="entry name" value="DENN_C"/>
</dbReference>
<dbReference type="SMART" id="SM00799">
    <property type="entry name" value="DENN"/>
    <property type="match status" value="1"/>
</dbReference>
<dbReference type="InterPro" id="IPR013083">
    <property type="entry name" value="Znf_RING/FYVE/PHD"/>
</dbReference>
<feature type="region of interest" description="Disordered" evidence="13">
    <location>
        <begin position="491"/>
        <end position="527"/>
    </location>
</feature>
<dbReference type="SUPFAM" id="SSF90229">
    <property type="entry name" value="CCCH zinc finger"/>
    <property type="match status" value="1"/>
</dbReference>
<dbReference type="PANTHER" id="PTHR11224:SF37">
    <property type="entry name" value="E3 UBIQUITIN-PROTEIN LIGASE MAKORIN-1"/>
    <property type="match status" value="1"/>
</dbReference>
<feature type="compositionally biased region" description="Low complexity" evidence="13">
    <location>
        <begin position="439"/>
        <end position="459"/>
    </location>
</feature>
<evidence type="ECO:0000256" key="10">
    <source>
        <dbReference type="ARBA" id="ARBA00022833"/>
    </source>
</evidence>
<evidence type="ECO:0000256" key="8">
    <source>
        <dbReference type="ARBA" id="ARBA00022771"/>
    </source>
</evidence>
<evidence type="ECO:0000256" key="5">
    <source>
        <dbReference type="ARBA" id="ARBA00022679"/>
    </source>
</evidence>
<feature type="zinc finger region" description="C3H1-type" evidence="12">
    <location>
        <begin position="1201"/>
        <end position="1230"/>
    </location>
</feature>
<feature type="compositionally biased region" description="Basic and acidic residues" evidence="13">
    <location>
        <begin position="424"/>
        <end position="438"/>
    </location>
</feature>
<feature type="domain" description="C3H1-type" evidence="15">
    <location>
        <begin position="1045"/>
        <end position="1072"/>
    </location>
</feature>
<dbReference type="InterPro" id="IPR000571">
    <property type="entry name" value="Znf_CCCH"/>
</dbReference>
<evidence type="ECO:0000256" key="13">
    <source>
        <dbReference type="SAM" id="MobiDB-lite"/>
    </source>
</evidence>
<dbReference type="Pfam" id="PF18044">
    <property type="entry name" value="zf-CCCH_4"/>
    <property type="match status" value="2"/>
</dbReference>
<dbReference type="SMART" id="SM00356">
    <property type="entry name" value="ZnF_C3H1"/>
    <property type="match status" value="4"/>
</dbReference>
<keyword evidence="4" id="KW-0344">Guanine-nucleotide releasing factor</keyword>
<dbReference type="Pfam" id="PF02141">
    <property type="entry name" value="DENN"/>
    <property type="match status" value="1"/>
</dbReference>
<dbReference type="EC" id="2.3.2.27" evidence="3"/>
<feature type="domain" description="C3H1-type" evidence="15">
    <location>
        <begin position="922"/>
        <end position="949"/>
    </location>
</feature>
<dbReference type="InterPro" id="IPR036855">
    <property type="entry name" value="Znf_CCCH_sf"/>
</dbReference>
<feature type="domain" description="UDENN" evidence="16">
    <location>
        <begin position="561"/>
        <end position="918"/>
    </location>
</feature>
<keyword evidence="9" id="KW-0833">Ubl conjugation pathway</keyword>
<feature type="compositionally biased region" description="Polar residues" evidence="13">
    <location>
        <begin position="498"/>
        <end position="508"/>
    </location>
</feature>
<dbReference type="InterPro" id="IPR031644">
    <property type="entry name" value="MKRN1_C"/>
</dbReference>
<dbReference type="PROSITE" id="PS00518">
    <property type="entry name" value="ZF_RING_1"/>
    <property type="match status" value="1"/>
</dbReference>
<dbReference type="eggNOG" id="KOG3569">
    <property type="taxonomic scope" value="Eukaryota"/>
</dbReference>
<comment type="catalytic activity">
    <reaction evidence="1">
        <text>S-ubiquitinyl-[E2 ubiquitin-conjugating enzyme]-L-cysteine + [acceptor protein]-L-lysine = [E2 ubiquitin-conjugating enzyme]-L-cysteine + N(6)-ubiquitinyl-[acceptor protein]-L-lysine.</text>
        <dbReference type="EC" id="2.3.2.27"/>
    </reaction>
</comment>
<evidence type="ECO:0000259" key="15">
    <source>
        <dbReference type="PROSITE" id="PS50103"/>
    </source>
</evidence>
<dbReference type="Gene3D" id="3.40.50.11500">
    <property type="match status" value="1"/>
</dbReference>
<dbReference type="PROSITE" id="PS50089">
    <property type="entry name" value="ZF_RING_2"/>
    <property type="match status" value="1"/>
</dbReference>
<evidence type="ECO:0000256" key="3">
    <source>
        <dbReference type="ARBA" id="ARBA00012483"/>
    </source>
</evidence>
<accession>L9L1K2</accession>
<keyword evidence="8 12" id="KW-0863">Zinc-finger</keyword>
<dbReference type="UniPathway" id="UPA00143"/>
<dbReference type="InterPro" id="IPR041367">
    <property type="entry name" value="Znf-CCCH_4"/>
</dbReference>
<dbReference type="STRING" id="246437.L9L1K2"/>
<evidence type="ECO:0000259" key="14">
    <source>
        <dbReference type="PROSITE" id="PS50089"/>
    </source>
</evidence>
<keyword evidence="10 12" id="KW-0862">Zinc</keyword>
<evidence type="ECO:0000256" key="6">
    <source>
        <dbReference type="ARBA" id="ARBA00022723"/>
    </source>
</evidence>
<dbReference type="InterPro" id="IPR018957">
    <property type="entry name" value="Znf_C3HC4_RING-type"/>
</dbReference>
<reference evidence="18" key="2">
    <citation type="journal article" date="2013" name="Nat. Commun.">
        <title>Genome of the Chinese tree shrew.</title>
        <authorList>
            <person name="Fan Y."/>
            <person name="Huang Z.Y."/>
            <person name="Cao C.C."/>
            <person name="Chen C.S."/>
            <person name="Chen Y.X."/>
            <person name="Fan D.D."/>
            <person name="He J."/>
            <person name="Hou H.L."/>
            <person name="Hu L."/>
            <person name="Hu X.T."/>
            <person name="Jiang X.T."/>
            <person name="Lai R."/>
            <person name="Lang Y.S."/>
            <person name="Liang B."/>
            <person name="Liao S.G."/>
            <person name="Mu D."/>
            <person name="Ma Y.Y."/>
            <person name="Niu Y.Y."/>
            <person name="Sun X.Q."/>
            <person name="Xia J.Q."/>
            <person name="Xiao J."/>
            <person name="Xiong Z.Q."/>
            <person name="Xu L."/>
            <person name="Yang L."/>
            <person name="Zhang Y."/>
            <person name="Zhao W."/>
            <person name="Zhao X.D."/>
            <person name="Zheng Y.T."/>
            <person name="Zhou J.M."/>
            <person name="Zhu Y.B."/>
            <person name="Zhang G.J."/>
            <person name="Wang J."/>
            <person name="Yao Y.G."/>
        </authorList>
    </citation>
    <scope>NUCLEOTIDE SEQUENCE [LARGE SCALE GENOMIC DNA]</scope>
</reference>
<dbReference type="InterPro" id="IPR045072">
    <property type="entry name" value="MKRN-like"/>
</dbReference>
<dbReference type="Pfam" id="PF03456">
    <property type="entry name" value="uDENN"/>
    <property type="match status" value="1"/>
</dbReference>
<dbReference type="FunFam" id="3.40.50.11500:FF:000004">
    <property type="entry name" value="DENN domain-containing protein 2C isoform X1"/>
    <property type="match status" value="1"/>
</dbReference>
<feature type="region of interest" description="Disordered" evidence="13">
    <location>
        <begin position="29"/>
        <end position="53"/>
    </location>
</feature>
<keyword evidence="18" id="KW-1185">Reference proteome</keyword>
<keyword evidence="5" id="KW-0808">Transferase</keyword>
<dbReference type="InterPro" id="IPR037516">
    <property type="entry name" value="Tripartite_DENN"/>
</dbReference>
<dbReference type="PROSITE" id="PS50211">
    <property type="entry name" value="DENN"/>
    <property type="match status" value="1"/>
</dbReference>
<dbReference type="InterPro" id="IPR001194">
    <property type="entry name" value="cDENN_dom"/>
</dbReference>
<protein>
    <recommendedName>
        <fullName evidence="3">RING-type E3 ubiquitin transferase</fullName>
        <ecNumber evidence="3">2.3.2.27</ecNumber>
    </recommendedName>
    <alternativeName>
        <fullName evidence="11">RING-type E3 ubiquitin transferase makorin-1</fullName>
    </alternativeName>
</protein>
<feature type="compositionally biased region" description="Basic and acidic residues" evidence="13">
    <location>
        <begin position="149"/>
        <end position="160"/>
    </location>
</feature>
<dbReference type="GO" id="GO:0008270">
    <property type="term" value="F:zinc ion binding"/>
    <property type="evidence" value="ECO:0007669"/>
    <property type="project" value="UniProtKB-KW"/>
</dbReference>
<evidence type="ECO:0000313" key="18">
    <source>
        <dbReference type="Proteomes" id="UP000011518"/>
    </source>
</evidence>
<evidence type="ECO:0000259" key="16">
    <source>
        <dbReference type="PROSITE" id="PS50211"/>
    </source>
</evidence>
<evidence type="ECO:0000256" key="7">
    <source>
        <dbReference type="ARBA" id="ARBA00022737"/>
    </source>
</evidence>
<sequence length="1319" mass="148116">MLESRVDMFSPELIISDPAAGLGAKAAGRAGRKQLGGTRTPCPPARAGARHKSLSIRDKISEWEGKKVLPRPAAVRGAEGQEESLPSCVPERRRSRDGGMQTRVTEAKDGTQVEAESSERESKVGEANFGPQDPERRLEPRPTATAMEPEPRGGRGREPRPCPQRPQDSLSVLRQVKRLEQALKDGSAGLDPQLPGTCYSPHCLPDKAEEGPAPTETHRGRGGSDASWRLHHLDLEGRGPSLEAVGERKGSWGRPWDQSPESACRGSEGCSPKPFINPLPKPRRTFKHAGEGDKDGNPGMGSRKEKRNLPPLPSLPPPRSPALTTGRKSYEFEDLLQSSSENSRVDWYAQTKLGLTRTLSEENIYEDILDPPAKENPYEDIELHGRCLGKKCVLTFPGSPTFPIPDTPTKQSLSKPAFFRQNSERRNFKLLDTRKPSRDGTGSPSKTSPPSTPSSPDDTFFNLGDPQNGRKKRKIPKLVLRINAIYEARRGKKRVKRLSQSTESNSGKVTDENSESDSDTEEKLKAHSQRLVNVKSRLKQAPRYPSLDRELAEYQQRQLFEYFVVVSLHKKQAGAAYVPELTQQFPLKLERSFKFLREAEDQLKAIPQFCFPDAKDWTPVQQFASETFSFVLTGEDGSRRFGYCRRLLILDEVEKRRGISPALVQPLMRSVMEAPFPALGKTIVVKNFLPGSGTEVIELCRPLDSRLEHVDFESLFSSLSVRHLVCVFASLLLERRVIFIADKLSTLSKCCHATVALIYPFTWQHTYIPVLPPAMVDIVCSPTPFLIGLLSSSLPLLRELPLEEVLVVDLVNSRFLRQMEDEDSILPRKLQIALEHILEQRNDLACDHDEGPLDCKHSLFEVRAQEYLETLPSGEHSGVNRFLKGLGYFQQSMKPALSGLYFMHGVCKEGDNCRYSHDLSDSPYGVVCKYFQRGYCIYGDRCRYEHSKPLKQEDATTTTDPAAKSSLAASSSLPSVGPLGDMNTTEAESRNPSFATGAGSEDWVNAIEFVPGQPYCGRTAPSCTEAPLQGSVAKEESEKEPSAVETKKQLCPYAAVGECRYGENCVYLHGDACDMCGLQVLHPMDAAQRSQHIKSCIEAHEKDMELSFAVQRSKDMVCGICMEVVYEKANPSERRFGILSNCNHTYCLKCIRKWRSAKQFESKIIKSCPECRITSNFVIPSEYWVEEKEEKQKLIQKYKEAMSNKACRYFDEGRGSCPFGGNCFYKHAYPDGRREEPQRQKVGTSSRYRAQRRNHFWELIEERENSNPFDNDEEEVVTFELGEMLLMLLAAGGDDELTDSEDEWDLFHDELEDFYDLDL</sequence>
<feature type="compositionally biased region" description="Pro residues" evidence="13">
    <location>
        <begin position="310"/>
        <end position="320"/>
    </location>
</feature>
<dbReference type="Pfam" id="PF00097">
    <property type="entry name" value="zf-C3HC4"/>
    <property type="match status" value="1"/>
</dbReference>
<feature type="compositionally biased region" description="Basic and acidic residues" evidence="13">
    <location>
        <begin position="105"/>
        <end position="124"/>
    </location>
</feature>
<gene>
    <name evidence="17" type="ORF">TREES_T100005102</name>
</gene>
<dbReference type="GO" id="GO:0005085">
    <property type="term" value="F:guanyl-nucleotide exchange factor activity"/>
    <property type="evidence" value="ECO:0007669"/>
    <property type="project" value="UniProtKB-KW"/>
</dbReference>
<keyword evidence="6 12" id="KW-0479">Metal-binding</keyword>
<evidence type="ECO:0000256" key="2">
    <source>
        <dbReference type="ARBA" id="ARBA00004906"/>
    </source>
</evidence>
<dbReference type="FunFam" id="3.30.40.10:FF:000117">
    <property type="entry name" value="Probable E3 ubiquitin-protein ligase makorin-1"/>
    <property type="match status" value="1"/>
</dbReference>
<evidence type="ECO:0000256" key="12">
    <source>
        <dbReference type="PROSITE-ProRule" id="PRU00723"/>
    </source>
</evidence>
<dbReference type="InterPro" id="IPR001841">
    <property type="entry name" value="Znf_RING"/>
</dbReference>
<feature type="zinc finger region" description="C3H1-type" evidence="12">
    <location>
        <begin position="1045"/>
        <end position="1072"/>
    </location>
</feature>
<evidence type="ECO:0000256" key="4">
    <source>
        <dbReference type="ARBA" id="ARBA00022658"/>
    </source>
</evidence>
<feature type="domain" description="C3H1-type" evidence="15">
    <location>
        <begin position="892"/>
        <end position="920"/>
    </location>
</feature>
<dbReference type="Pfam" id="PF15815">
    <property type="entry name" value="MKRN1_C"/>
    <property type="match status" value="1"/>
</dbReference>
<feature type="compositionally biased region" description="Polar residues" evidence="13">
    <location>
        <begin position="982"/>
        <end position="994"/>
    </location>
</feature>
<dbReference type="Proteomes" id="UP000011518">
    <property type="component" value="Unassembled WGS sequence"/>
</dbReference>
<name>L9L1K2_TUPCH</name>
<evidence type="ECO:0000256" key="1">
    <source>
        <dbReference type="ARBA" id="ARBA00000900"/>
    </source>
</evidence>
<dbReference type="FunCoup" id="L9L1K2">
    <property type="interactions" value="155"/>
</dbReference>
<organism evidence="17 18">
    <name type="scientific">Tupaia chinensis</name>
    <name type="common">Chinese tree shrew</name>
    <name type="synonym">Tupaia belangeri chinensis</name>
    <dbReference type="NCBI Taxonomy" id="246437"/>
    <lineage>
        <taxon>Eukaryota</taxon>
        <taxon>Metazoa</taxon>
        <taxon>Chordata</taxon>
        <taxon>Craniata</taxon>
        <taxon>Vertebrata</taxon>
        <taxon>Euteleostomi</taxon>
        <taxon>Mammalia</taxon>
        <taxon>Eutheria</taxon>
        <taxon>Euarchontoglires</taxon>
        <taxon>Scandentia</taxon>
        <taxon>Tupaiidae</taxon>
        <taxon>Tupaia</taxon>
    </lineage>
</organism>
<dbReference type="SMART" id="SM00800">
    <property type="entry name" value="uDENN"/>
    <property type="match status" value="1"/>
</dbReference>
<keyword evidence="7" id="KW-0677">Repeat</keyword>
<dbReference type="Pfam" id="PF14608">
    <property type="entry name" value="zf-CCCH_2"/>
    <property type="match status" value="2"/>
</dbReference>
<dbReference type="InterPro" id="IPR005113">
    <property type="entry name" value="uDENN_dom"/>
</dbReference>
<feature type="region of interest" description="Disordered" evidence="13">
    <location>
        <begin position="951"/>
        <end position="998"/>
    </location>
</feature>
<dbReference type="Gene3D" id="4.10.1000.10">
    <property type="entry name" value="Zinc finger, CCCH-type"/>
    <property type="match status" value="1"/>
</dbReference>
<feature type="region of interest" description="Disordered" evidence="13">
    <location>
        <begin position="424"/>
        <end position="474"/>
    </location>
</feature>
<evidence type="ECO:0000313" key="17">
    <source>
        <dbReference type="EMBL" id="ELW68843.1"/>
    </source>
</evidence>
<dbReference type="SUPFAM" id="SSF57850">
    <property type="entry name" value="RING/U-box"/>
    <property type="match status" value="1"/>
</dbReference>
<dbReference type="EMBL" id="KB320557">
    <property type="protein sequence ID" value="ELW68843.1"/>
    <property type="molecule type" value="Genomic_DNA"/>
</dbReference>
<comment type="pathway">
    <text evidence="2">Protein modification; protein ubiquitination.</text>
</comment>
<reference evidence="18" key="1">
    <citation type="submission" date="2012-07" db="EMBL/GenBank/DDBJ databases">
        <title>Genome of the Chinese tree shrew, a rising model animal genetically related to primates.</title>
        <authorList>
            <person name="Zhang G."/>
            <person name="Fan Y."/>
            <person name="Yao Y."/>
            <person name="Huang Z."/>
        </authorList>
    </citation>
    <scope>NUCLEOTIDE SEQUENCE [LARGE SCALE GENOMIC DNA]</scope>
</reference>
<dbReference type="PROSITE" id="PS50103">
    <property type="entry name" value="ZF_C3H1"/>
    <property type="match status" value="4"/>
</dbReference>
<feature type="region of interest" description="Disordered" evidence="13">
    <location>
        <begin position="65"/>
        <end position="329"/>
    </location>
</feature>
<dbReference type="Gene3D" id="3.30.40.10">
    <property type="entry name" value="Zinc/RING finger domain, C3HC4 (zinc finger)"/>
    <property type="match status" value="1"/>
</dbReference>
<feature type="zinc finger region" description="C3H1-type" evidence="12">
    <location>
        <begin position="892"/>
        <end position="920"/>
    </location>
</feature>
<dbReference type="Gene3D" id="3.30.450.200">
    <property type="match status" value="1"/>
</dbReference>